<comment type="subcellular location">
    <subcellularLocation>
        <location evidence="1">Membrane</location>
        <topology evidence="1">Multi-pass membrane protein</topology>
    </subcellularLocation>
</comment>
<dbReference type="Pfam" id="PF20684">
    <property type="entry name" value="Fung_rhodopsin"/>
    <property type="match status" value="1"/>
</dbReference>
<keyword evidence="9" id="KW-1185">Reference proteome</keyword>
<keyword evidence="3 6" id="KW-1133">Transmembrane helix</keyword>
<dbReference type="OrthoDB" id="444631at2759"/>
<evidence type="ECO:0000256" key="5">
    <source>
        <dbReference type="ARBA" id="ARBA00038359"/>
    </source>
</evidence>
<keyword evidence="2 6" id="KW-0812">Transmembrane</keyword>
<dbReference type="GO" id="GO:0016020">
    <property type="term" value="C:membrane"/>
    <property type="evidence" value="ECO:0007669"/>
    <property type="project" value="UniProtKB-SubCell"/>
</dbReference>
<dbReference type="EMBL" id="JAGPNK010000004">
    <property type="protein sequence ID" value="KAH7323165.1"/>
    <property type="molecule type" value="Genomic_DNA"/>
</dbReference>
<accession>A0A8K0WV28</accession>
<feature type="transmembrane region" description="Helical" evidence="6">
    <location>
        <begin position="265"/>
        <end position="285"/>
    </location>
</feature>
<evidence type="ECO:0000313" key="8">
    <source>
        <dbReference type="EMBL" id="KAH7323165.1"/>
    </source>
</evidence>
<feature type="transmembrane region" description="Helical" evidence="6">
    <location>
        <begin position="55"/>
        <end position="78"/>
    </location>
</feature>
<comment type="similarity">
    <text evidence="5">Belongs to the SAT4 family.</text>
</comment>
<evidence type="ECO:0000259" key="7">
    <source>
        <dbReference type="Pfam" id="PF20684"/>
    </source>
</evidence>
<reference evidence="8" key="1">
    <citation type="journal article" date="2021" name="Nat. Commun.">
        <title>Genetic determinants of endophytism in the Arabidopsis root mycobiome.</title>
        <authorList>
            <person name="Mesny F."/>
            <person name="Miyauchi S."/>
            <person name="Thiergart T."/>
            <person name="Pickel B."/>
            <person name="Atanasova L."/>
            <person name="Karlsson M."/>
            <person name="Huettel B."/>
            <person name="Barry K.W."/>
            <person name="Haridas S."/>
            <person name="Chen C."/>
            <person name="Bauer D."/>
            <person name="Andreopoulos W."/>
            <person name="Pangilinan J."/>
            <person name="LaButti K."/>
            <person name="Riley R."/>
            <person name="Lipzen A."/>
            <person name="Clum A."/>
            <person name="Drula E."/>
            <person name="Henrissat B."/>
            <person name="Kohler A."/>
            <person name="Grigoriev I.V."/>
            <person name="Martin F.M."/>
            <person name="Hacquard S."/>
        </authorList>
    </citation>
    <scope>NUCLEOTIDE SEQUENCE</scope>
    <source>
        <strain evidence="8">MPI-CAGE-CH-0235</strain>
    </source>
</reference>
<dbReference type="InterPro" id="IPR049326">
    <property type="entry name" value="Rhodopsin_dom_fungi"/>
</dbReference>
<feature type="transmembrane region" description="Helical" evidence="6">
    <location>
        <begin position="227"/>
        <end position="245"/>
    </location>
</feature>
<sequence length="399" mass="45334">MYIRQAAPGLVPTERPTPPGIDYDFFIGFSWAGVSVAVLFLFGRLYSRFRGPRRLFLDDVFISIACAMVVTTAGLWQWSARDMYHILNVNAGVDIPAQDFFDRMRRWLTVSFVVEMLYYTTLILFKLSMLFFFKRLGNSVERFGYLWWPVLIFSLCTYFVSVGNVEYKCLFSSLEVITEYCNSPEGTQFLKDTLAANCALDVVSDFMIMLIPIVLLWKVRIQWRRKLIFMGIFSLSIVIMGVAIARAADIEARQKSNGLPDSTYLWFWSACQSFLCIVVACSSAFPQLFTASSRSTDKPVWKPSASYYDRMALRFQSRSKKKSDITLYDISAASQGGKNFDYVTMSANSGTGLSNSSQNCILVPEEIGPTVVACYKTERHVEVPENQIARESGYHVTHN</sequence>
<feature type="transmembrane region" description="Helical" evidence="6">
    <location>
        <begin position="145"/>
        <end position="165"/>
    </location>
</feature>
<gene>
    <name evidence="8" type="ORF">B0I35DRAFT_427220</name>
</gene>
<feature type="transmembrane region" description="Helical" evidence="6">
    <location>
        <begin position="116"/>
        <end position="133"/>
    </location>
</feature>
<name>A0A8K0WV28_9HYPO</name>
<feature type="transmembrane region" description="Helical" evidence="6">
    <location>
        <begin position="194"/>
        <end position="215"/>
    </location>
</feature>
<evidence type="ECO:0000256" key="4">
    <source>
        <dbReference type="ARBA" id="ARBA00023136"/>
    </source>
</evidence>
<dbReference type="AlphaFoldDB" id="A0A8K0WV28"/>
<evidence type="ECO:0000256" key="6">
    <source>
        <dbReference type="SAM" id="Phobius"/>
    </source>
</evidence>
<dbReference type="InterPro" id="IPR052337">
    <property type="entry name" value="SAT4-like"/>
</dbReference>
<evidence type="ECO:0000256" key="1">
    <source>
        <dbReference type="ARBA" id="ARBA00004141"/>
    </source>
</evidence>
<keyword evidence="4 6" id="KW-0472">Membrane</keyword>
<feature type="transmembrane region" description="Helical" evidence="6">
    <location>
        <begin position="25"/>
        <end position="43"/>
    </location>
</feature>
<evidence type="ECO:0000313" key="9">
    <source>
        <dbReference type="Proteomes" id="UP000813444"/>
    </source>
</evidence>
<organism evidence="8 9">
    <name type="scientific">Stachybotrys elegans</name>
    <dbReference type="NCBI Taxonomy" id="80388"/>
    <lineage>
        <taxon>Eukaryota</taxon>
        <taxon>Fungi</taxon>
        <taxon>Dikarya</taxon>
        <taxon>Ascomycota</taxon>
        <taxon>Pezizomycotina</taxon>
        <taxon>Sordariomycetes</taxon>
        <taxon>Hypocreomycetidae</taxon>
        <taxon>Hypocreales</taxon>
        <taxon>Stachybotryaceae</taxon>
        <taxon>Stachybotrys</taxon>
    </lineage>
</organism>
<dbReference type="Proteomes" id="UP000813444">
    <property type="component" value="Unassembled WGS sequence"/>
</dbReference>
<comment type="caution">
    <text evidence="8">The sequence shown here is derived from an EMBL/GenBank/DDBJ whole genome shotgun (WGS) entry which is preliminary data.</text>
</comment>
<evidence type="ECO:0000256" key="2">
    <source>
        <dbReference type="ARBA" id="ARBA00022692"/>
    </source>
</evidence>
<evidence type="ECO:0000256" key="3">
    <source>
        <dbReference type="ARBA" id="ARBA00022989"/>
    </source>
</evidence>
<proteinExistence type="inferred from homology"/>
<protein>
    <recommendedName>
        <fullName evidence="7">Rhodopsin domain-containing protein</fullName>
    </recommendedName>
</protein>
<dbReference type="PANTHER" id="PTHR33048">
    <property type="entry name" value="PTH11-LIKE INTEGRAL MEMBRANE PROTEIN (AFU_ORTHOLOGUE AFUA_5G11245)"/>
    <property type="match status" value="1"/>
</dbReference>
<feature type="domain" description="Rhodopsin" evidence="7">
    <location>
        <begin position="44"/>
        <end position="289"/>
    </location>
</feature>
<dbReference type="PANTHER" id="PTHR33048:SF47">
    <property type="entry name" value="INTEGRAL MEMBRANE PROTEIN-RELATED"/>
    <property type="match status" value="1"/>
</dbReference>